<dbReference type="Gene3D" id="3.40.50.150">
    <property type="entry name" value="Vaccinia Virus protein VP39"/>
    <property type="match status" value="1"/>
</dbReference>
<evidence type="ECO:0000313" key="3">
    <source>
        <dbReference type="Proteomes" id="UP000606870"/>
    </source>
</evidence>
<dbReference type="Pfam" id="PF13649">
    <property type="entry name" value="Methyltransf_25"/>
    <property type="match status" value="1"/>
</dbReference>
<dbReference type="InterPro" id="IPR029063">
    <property type="entry name" value="SAM-dependent_MTases_sf"/>
</dbReference>
<proteinExistence type="predicted"/>
<accession>A0ABR6VH99</accession>
<dbReference type="InterPro" id="IPR020596">
    <property type="entry name" value="rRNA_Ade_Mease_Trfase_CS"/>
</dbReference>
<gene>
    <name evidence="2" type="ORF">H8J70_05420</name>
</gene>
<dbReference type="SUPFAM" id="SSF53335">
    <property type="entry name" value="S-adenosyl-L-methionine-dependent methyltransferases"/>
    <property type="match status" value="1"/>
</dbReference>
<sequence>MERVTFFRKFVEHPTEIGSVTPSSAALVEAMADQVPWQHVQSVIELGSGTGTFTRAMADRVRADCRVILVEQDWQMRYDLQQEFPDFVVEERAEELTRMVHQSGLQHVDCVVSGLPFLSFPKALREEIIREVWQVLSPEGVFVLFQYTPFLRPLLAGYFPSIETKYVLKNFPPALVYTCRFGR</sequence>
<keyword evidence="2" id="KW-0489">Methyltransferase</keyword>
<keyword evidence="2" id="KW-0808">Transferase</keyword>
<organism evidence="2 3">
    <name type="scientific">Megasphaera hominis</name>
    <dbReference type="NCBI Taxonomy" id="159836"/>
    <lineage>
        <taxon>Bacteria</taxon>
        <taxon>Bacillati</taxon>
        <taxon>Bacillota</taxon>
        <taxon>Negativicutes</taxon>
        <taxon>Veillonellales</taxon>
        <taxon>Veillonellaceae</taxon>
        <taxon>Megasphaera</taxon>
    </lineage>
</organism>
<feature type="domain" description="Methyltransferase" evidence="1">
    <location>
        <begin position="43"/>
        <end position="140"/>
    </location>
</feature>
<protein>
    <submittedName>
        <fullName evidence="2">Methyltransferase domain-containing protein</fullName>
    </submittedName>
</protein>
<reference evidence="2 3" key="1">
    <citation type="submission" date="2020-08" db="EMBL/GenBank/DDBJ databases">
        <authorList>
            <person name="Liu C."/>
            <person name="Sun Q."/>
        </authorList>
    </citation>
    <scope>NUCLEOTIDE SEQUENCE [LARGE SCALE GENOMIC DNA]</scope>
    <source>
        <strain evidence="2 3">NSJ-59</strain>
    </source>
</reference>
<comment type="caution">
    <text evidence="2">The sequence shown here is derived from an EMBL/GenBank/DDBJ whole genome shotgun (WGS) entry which is preliminary data.</text>
</comment>
<dbReference type="GO" id="GO:0032259">
    <property type="term" value="P:methylation"/>
    <property type="evidence" value="ECO:0007669"/>
    <property type="project" value="UniProtKB-KW"/>
</dbReference>
<dbReference type="Proteomes" id="UP000606870">
    <property type="component" value="Unassembled WGS sequence"/>
</dbReference>
<evidence type="ECO:0000313" key="2">
    <source>
        <dbReference type="EMBL" id="MBC3536687.1"/>
    </source>
</evidence>
<evidence type="ECO:0000259" key="1">
    <source>
        <dbReference type="Pfam" id="PF13649"/>
    </source>
</evidence>
<name>A0ABR6VH99_9FIRM</name>
<dbReference type="GO" id="GO:0008168">
    <property type="term" value="F:methyltransferase activity"/>
    <property type="evidence" value="ECO:0007669"/>
    <property type="project" value="UniProtKB-KW"/>
</dbReference>
<dbReference type="EMBL" id="JACOGK010000012">
    <property type="protein sequence ID" value="MBC3536687.1"/>
    <property type="molecule type" value="Genomic_DNA"/>
</dbReference>
<dbReference type="CDD" id="cd02440">
    <property type="entry name" value="AdoMet_MTases"/>
    <property type="match status" value="1"/>
</dbReference>
<dbReference type="InterPro" id="IPR041698">
    <property type="entry name" value="Methyltransf_25"/>
</dbReference>
<dbReference type="PROSITE" id="PS01131">
    <property type="entry name" value="RRNA_A_DIMETH"/>
    <property type="match status" value="1"/>
</dbReference>
<keyword evidence="3" id="KW-1185">Reference proteome</keyword>